<protein>
    <submittedName>
        <fullName evidence="2">DUF6454 family protein</fullName>
    </submittedName>
</protein>
<dbReference type="InterPro" id="IPR046312">
    <property type="entry name" value="DUF6454"/>
</dbReference>
<sequence length="323" mass="35196">MRYVRTLAAAAVAAALLGTSPPAAAPAARAVVDHRPQRVGRVVEAVATLDRNSTWKLVEKLPLDFETYHPQGMTRVGDRLFLSSVEVIERPVRYPEPVDGHDRSPGRGVGHLFVMDLKGRLLEDITLGEGDMYHPGGIDTDGRSVWVPVAEYRPDSAAVVYRVDARTLAVTAEFRVDDHIGGVVPEPRTGRVHGVSWGSRTLYSWDRHGRQLQRRANRSHFVDYQDCAYAGSRKMLCTGVTGFTNASGADFELGGIATVDLRTSDIDHEVPVTLWSTGGHVATRNPVLLEALHGDGVRMWAAPDDGTSPAGTELLVYETKPAD</sequence>
<name>A0ABP4L7P3_9ACTN</name>
<keyword evidence="1" id="KW-0732">Signal</keyword>
<evidence type="ECO:0000313" key="3">
    <source>
        <dbReference type="Proteomes" id="UP001500443"/>
    </source>
</evidence>
<dbReference type="Proteomes" id="UP001500443">
    <property type="component" value="Unassembled WGS sequence"/>
</dbReference>
<feature type="signal peptide" evidence="1">
    <location>
        <begin position="1"/>
        <end position="24"/>
    </location>
</feature>
<organism evidence="2 3">
    <name type="scientific">Streptomyces synnematoformans</name>
    <dbReference type="NCBI Taxonomy" id="415721"/>
    <lineage>
        <taxon>Bacteria</taxon>
        <taxon>Bacillati</taxon>
        <taxon>Actinomycetota</taxon>
        <taxon>Actinomycetes</taxon>
        <taxon>Kitasatosporales</taxon>
        <taxon>Streptomycetaceae</taxon>
        <taxon>Streptomyces</taxon>
    </lineage>
</organism>
<evidence type="ECO:0000313" key="2">
    <source>
        <dbReference type="EMBL" id="GAA1518071.1"/>
    </source>
</evidence>
<reference evidence="3" key="1">
    <citation type="journal article" date="2019" name="Int. J. Syst. Evol. Microbiol.">
        <title>The Global Catalogue of Microorganisms (GCM) 10K type strain sequencing project: providing services to taxonomists for standard genome sequencing and annotation.</title>
        <authorList>
            <consortium name="The Broad Institute Genomics Platform"/>
            <consortium name="The Broad Institute Genome Sequencing Center for Infectious Disease"/>
            <person name="Wu L."/>
            <person name="Ma J."/>
        </authorList>
    </citation>
    <scope>NUCLEOTIDE SEQUENCE [LARGE SCALE GENOMIC DNA]</scope>
    <source>
        <strain evidence="3">JCM 15481</strain>
    </source>
</reference>
<proteinExistence type="predicted"/>
<feature type="chain" id="PRO_5047436002" evidence="1">
    <location>
        <begin position="25"/>
        <end position="323"/>
    </location>
</feature>
<dbReference type="SUPFAM" id="SSF63825">
    <property type="entry name" value="YWTD domain"/>
    <property type="match status" value="1"/>
</dbReference>
<dbReference type="RefSeq" id="WP_344296375.1">
    <property type="nucleotide sequence ID" value="NZ_BAAAPF010000635.1"/>
</dbReference>
<evidence type="ECO:0000256" key="1">
    <source>
        <dbReference type="SAM" id="SignalP"/>
    </source>
</evidence>
<dbReference type="Pfam" id="PF20055">
    <property type="entry name" value="DUF6454"/>
    <property type="match status" value="1"/>
</dbReference>
<keyword evidence="3" id="KW-1185">Reference proteome</keyword>
<accession>A0ABP4L7P3</accession>
<dbReference type="EMBL" id="BAAAPF010000635">
    <property type="protein sequence ID" value="GAA1518071.1"/>
    <property type="molecule type" value="Genomic_DNA"/>
</dbReference>
<comment type="caution">
    <text evidence="2">The sequence shown here is derived from an EMBL/GenBank/DDBJ whole genome shotgun (WGS) entry which is preliminary data.</text>
</comment>
<gene>
    <name evidence="2" type="ORF">GCM10009802_67880</name>
</gene>